<feature type="binding site" evidence="10">
    <location>
        <position position="271"/>
    </location>
    <ligand>
        <name>Zn(2+)</name>
        <dbReference type="ChEBI" id="CHEBI:29105"/>
    </ligand>
</feature>
<dbReference type="GO" id="GO:0005525">
    <property type="term" value="F:GTP binding"/>
    <property type="evidence" value="ECO:0007669"/>
    <property type="project" value="UniProtKB-UniRule"/>
</dbReference>
<dbReference type="NCBIfam" id="TIGR00157">
    <property type="entry name" value="ribosome small subunit-dependent GTPase A"/>
    <property type="match status" value="1"/>
</dbReference>
<dbReference type="GO" id="GO:0005737">
    <property type="term" value="C:cytoplasm"/>
    <property type="evidence" value="ECO:0007669"/>
    <property type="project" value="UniProtKB-SubCell"/>
</dbReference>
<proteinExistence type="inferred from homology"/>
<dbReference type="OrthoDB" id="9809485at2"/>
<evidence type="ECO:0000256" key="7">
    <source>
        <dbReference type="ARBA" id="ARBA00022833"/>
    </source>
</evidence>
<dbReference type="Gene3D" id="1.10.40.50">
    <property type="entry name" value="Probable gtpase engc, domain 3"/>
    <property type="match status" value="1"/>
</dbReference>
<organism evidence="13 14">
    <name type="scientific">Salana multivorans</name>
    <dbReference type="NCBI Taxonomy" id="120377"/>
    <lineage>
        <taxon>Bacteria</taxon>
        <taxon>Bacillati</taxon>
        <taxon>Actinomycetota</taxon>
        <taxon>Actinomycetes</taxon>
        <taxon>Micrococcales</taxon>
        <taxon>Beutenbergiaceae</taxon>
        <taxon>Salana</taxon>
    </lineage>
</organism>
<feature type="binding site" evidence="10">
    <location>
        <position position="278"/>
    </location>
    <ligand>
        <name>Zn(2+)</name>
        <dbReference type="ChEBI" id="CHEBI:29105"/>
    </ligand>
</feature>
<comment type="similarity">
    <text evidence="10">Belongs to the TRAFAC class YlqF/YawG GTPase family. RsgA subfamily.</text>
</comment>
<keyword evidence="6 10" id="KW-0378">Hydrolase</keyword>
<evidence type="ECO:0000256" key="1">
    <source>
        <dbReference type="ARBA" id="ARBA00022490"/>
    </source>
</evidence>
<dbReference type="Gene3D" id="3.40.50.300">
    <property type="entry name" value="P-loop containing nucleotide triphosphate hydrolases"/>
    <property type="match status" value="1"/>
</dbReference>
<dbReference type="InterPro" id="IPR004881">
    <property type="entry name" value="Ribosome_biogen_GTPase_RsgA"/>
</dbReference>
<evidence type="ECO:0000256" key="5">
    <source>
        <dbReference type="ARBA" id="ARBA00022741"/>
    </source>
</evidence>
<dbReference type="EC" id="3.6.1.-" evidence="10"/>
<keyword evidence="14" id="KW-1185">Reference proteome</keyword>
<evidence type="ECO:0000256" key="3">
    <source>
        <dbReference type="ARBA" id="ARBA00022723"/>
    </source>
</evidence>
<keyword evidence="3 10" id="KW-0479">Metal-binding</keyword>
<feature type="binding site" evidence="10">
    <location>
        <begin position="191"/>
        <end position="199"/>
    </location>
    <ligand>
        <name>GTP</name>
        <dbReference type="ChEBI" id="CHEBI:37565"/>
    </ligand>
</feature>
<dbReference type="RefSeq" id="WP_123739207.1">
    <property type="nucleotide sequence ID" value="NZ_RKHQ01000001.1"/>
</dbReference>
<evidence type="ECO:0000313" key="14">
    <source>
        <dbReference type="Proteomes" id="UP000275356"/>
    </source>
</evidence>
<dbReference type="PANTHER" id="PTHR32120:SF10">
    <property type="entry name" value="SMALL RIBOSOMAL SUBUNIT BIOGENESIS GTPASE RSGA"/>
    <property type="match status" value="1"/>
</dbReference>
<dbReference type="CDD" id="cd01854">
    <property type="entry name" value="YjeQ_EngC"/>
    <property type="match status" value="1"/>
</dbReference>
<dbReference type="GO" id="GO:0042274">
    <property type="term" value="P:ribosomal small subunit biogenesis"/>
    <property type="evidence" value="ECO:0007669"/>
    <property type="project" value="UniProtKB-UniRule"/>
</dbReference>
<comment type="function">
    <text evidence="10">One of several proteins that assist in the late maturation steps of the functional core of the 30S ribosomal subunit. Helps release RbfA from mature subunits. May play a role in the assembly of ribosomal proteins into the subunit. Circularly permuted GTPase that catalyzes slow GTP hydrolysis, GTPase activity is stimulated by the 30S ribosomal subunit.</text>
</comment>
<feature type="binding site" evidence="10">
    <location>
        <begin position="139"/>
        <end position="142"/>
    </location>
    <ligand>
        <name>GTP</name>
        <dbReference type="ChEBI" id="CHEBI:37565"/>
    </ligand>
</feature>
<dbReference type="GO" id="GO:0003924">
    <property type="term" value="F:GTPase activity"/>
    <property type="evidence" value="ECO:0007669"/>
    <property type="project" value="UniProtKB-UniRule"/>
</dbReference>
<accession>A0A3N2DBH8</accession>
<dbReference type="InterPro" id="IPR027417">
    <property type="entry name" value="P-loop_NTPase"/>
</dbReference>
<keyword evidence="1 10" id="KW-0963">Cytoplasm</keyword>
<dbReference type="PROSITE" id="PS51721">
    <property type="entry name" value="G_CP"/>
    <property type="match status" value="1"/>
</dbReference>
<keyword evidence="9 10" id="KW-0342">GTP-binding</keyword>
<comment type="subunit">
    <text evidence="10">Monomer. Associates with 30S ribosomal subunit, binds 16S rRNA.</text>
</comment>
<comment type="caution">
    <text evidence="13">The sequence shown here is derived from an EMBL/GenBank/DDBJ whole genome shotgun (WGS) entry which is preliminary data.</text>
</comment>
<reference evidence="13 14" key="1">
    <citation type="submission" date="2018-11" db="EMBL/GenBank/DDBJ databases">
        <title>Sequencing the genomes of 1000 actinobacteria strains.</title>
        <authorList>
            <person name="Klenk H.-P."/>
        </authorList>
    </citation>
    <scope>NUCLEOTIDE SEQUENCE [LARGE SCALE GENOMIC DNA]</scope>
    <source>
        <strain evidence="13 14">DSM 13521</strain>
    </source>
</reference>
<evidence type="ECO:0000256" key="10">
    <source>
        <dbReference type="HAMAP-Rule" id="MF_01820"/>
    </source>
</evidence>
<keyword evidence="8 10" id="KW-0694">RNA-binding</keyword>
<dbReference type="Proteomes" id="UP000275356">
    <property type="component" value="Unassembled WGS sequence"/>
</dbReference>
<evidence type="ECO:0000256" key="9">
    <source>
        <dbReference type="ARBA" id="ARBA00023134"/>
    </source>
</evidence>
<feature type="binding site" evidence="10">
    <location>
        <position position="276"/>
    </location>
    <ligand>
        <name>Zn(2+)</name>
        <dbReference type="ChEBI" id="CHEBI:29105"/>
    </ligand>
</feature>
<keyword evidence="2 10" id="KW-0690">Ribosome biogenesis</keyword>
<dbReference type="InterPro" id="IPR030378">
    <property type="entry name" value="G_CP_dom"/>
</dbReference>
<evidence type="ECO:0000259" key="11">
    <source>
        <dbReference type="PROSITE" id="PS50936"/>
    </source>
</evidence>
<dbReference type="Pfam" id="PF03193">
    <property type="entry name" value="RsgA_GTPase"/>
    <property type="match status" value="1"/>
</dbReference>
<keyword evidence="5 10" id="KW-0547">Nucleotide-binding</keyword>
<keyword evidence="7 10" id="KW-0862">Zinc</keyword>
<dbReference type="GO" id="GO:0019843">
    <property type="term" value="F:rRNA binding"/>
    <property type="evidence" value="ECO:0007669"/>
    <property type="project" value="UniProtKB-KW"/>
</dbReference>
<feature type="domain" description="EngC GTPase" evidence="11">
    <location>
        <begin position="100"/>
        <end position="246"/>
    </location>
</feature>
<dbReference type="SUPFAM" id="SSF52540">
    <property type="entry name" value="P-loop containing nucleoside triphosphate hydrolases"/>
    <property type="match status" value="1"/>
</dbReference>
<feature type="domain" description="CP-type G" evidence="12">
    <location>
        <begin position="86"/>
        <end position="248"/>
    </location>
</feature>
<dbReference type="PROSITE" id="PS50936">
    <property type="entry name" value="ENGC_GTPASE"/>
    <property type="match status" value="1"/>
</dbReference>
<dbReference type="GO" id="GO:0046872">
    <property type="term" value="F:metal ion binding"/>
    <property type="evidence" value="ECO:0007669"/>
    <property type="project" value="UniProtKB-KW"/>
</dbReference>
<dbReference type="EMBL" id="RKHQ01000001">
    <property type="protein sequence ID" value="ROR97116.1"/>
    <property type="molecule type" value="Genomic_DNA"/>
</dbReference>
<dbReference type="AlphaFoldDB" id="A0A3N2DBH8"/>
<evidence type="ECO:0000256" key="6">
    <source>
        <dbReference type="ARBA" id="ARBA00022801"/>
    </source>
</evidence>
<evidence type="ECO:0000256" key="2">
    <source>
        <dbReference type="ARBA" id="ARBA00022517"/>
    </source>
</evidence>
<evidence type="ECO:0000256" key="8">
    <source>
        <dbReference type="ARBA" id="ARBA00022884"/>
    </source>
</evidence>
<name>A0A3N2DBH8_9MICO</name>
<dbReference type="InterPro" id="IPR010914">
    <property type="entry name" value="RsgA_GTPase_dom"/>
</dbReference>
<sequence length="350" mass="36902">MTSSPAWRVARVDRTCVRLVAADPETGAPRTGPAAGPVVRLRPGGVLDAVVGEPVAPAVGDAVVPAPTDADPDRFLLAPRRSELVRDSVDRTAGTQVLAANVDVVLVVEHLDPEPKLGRIERLVTLAWRSGATPVVVLTKADLVTDAPQWLDDVARVAPGVGAHAVSAATGEGLDAVRAVLEPGTTLVVVGPSGAGKSTLVNALAGGDVMATGQRRESDGRGRHTTTHRELVPAGECWLIDTPGLRAVGLVADADAVDETFPEVAELAAQCRFGDCAHAGEPGCAIAAAIEDGRLDERRLASWRTQQREVAHQARRAGDRAAQLDFRRSVRQRERDIRTYHRVTGRGGRP</sequence>
<protein>
    <recommendedName>
        <fullName evidence="10">Small ribosomal subunit biogenesis GTPase RsgA</fullName>
        <ecNumber evidence="10">3.6.1.-</ecNumber>
    </recommendedName>
</protein>
<feature type="binding site" evidence="10">
    <location>
        <position position="284"/>
    </location>
    <ligand>
        <name>Zn(2+)</name>
        <dbReference type="ChEBI" id="CHEBI:29105"/>
    </ligand>
</feature>
<evidence type="ECO:0000256" key="4">
    <source>
        <dbReference type="ARBA" id="ARBA00022730"/>
    </source>
</evidence>
<keyword evidence="4 10" id="KW-0699">rRNA-binding</keyword>
<evidence type="ECO:0000313" key="13">
    <source>
        <dbReference type="EMBL" id="ROR97116.1"/>
    </source>
</evidence>
<comment type="cofactor">
    <cofactor evidence="10">
        <name>Zn(2+)</name>
        <dbReference type="ChEBI" id="CHEBI:29105"/>
    </cofactor>
    <text evidence="10">Binds 1 zinc ion per subunit.</text>
</comment>
<gene>
    <name evidence="10" type="primary">rsgA</name>
    <name evidence="13" type="ORF">EDD28_1709</name>
</gene>
<comment type="subcellular location">
    <subcellularLocation>
        <location evidence="10">Cytoplasm</location>
    </subcellularLocation>
</comment>
<evidence type="ECO:0000259" key="12">
    <source>
        <dbReference type="PROSITE" id="PS51721"/>
    </source>
</evidence>
<dbReference type="PANTHER" id="PTHR32120">
    <property type="entry name" value="SMALL RIBOSOMAL SUBUNIT BIOGENESIS GTPASE RSGA"/>
    <property type="match status" value="1"/>
</dbReference>
<dbReference type="HAMAP" id="MF_01820">
    <property type="entry name" value="GTPase_RsgA"/>
    <property type="match status" value="1"/>
</dbReference>